<dbReference type="InterPro" id="IPR052337">
    <property type="entry name" value="SAT4-like"/>
</dbReference>
<dbReference type="OrthoDB" id="3934549at2759"/>
<comment type="similarity">
    <text evidence="5">Belongs to the SAT4 family.</text>
</comment>
<evidence type="ECO:0000256" key="3">
    <source>
        <dbReference type="ARBA" id="ARBA00022989"/>
    </source>
</evidence>
<dbReference type="PANTHER" id="PTHR33048:SF165">
    <property type="entry name" value="INTEGRAL MEMBRANE PROTEIN"/>
    <property type="match status" value="1"/>
</dbReference>
<organism evidence="8">
    <name type="scientific">Aspergillus arachidicola</name>
    <dbReference type="NCBI Taxonomy" id="656916"/>
    <lineage>
        <taxon>Eukaryota</taxon>
        <taxon>Fungi</taxon>
        <taxon>Dikarya</taxon>
        <taxon>Ascomycota</taxon>
        <taxon>Pezizomycotina</taxon>
        <taxon>Eurotiomycetes</taxon>
        <taxon>Eurotiomycetidae</taxon>
        <taxon>Eurotiales</taxon>
        <taxon>Aspergillaceae</taxon>
        <taxon>Aspergillus</taxon>
        <taxon>Aspergillus subgen. Circumdati</taxon>
    </lineage>
</organism>
<evidence type="ECO:0000256" key="4">
    <source>
        <dbReference type="ARBA" id="ARBA00023136"/>
    </source>
</evidence>
<feature type="transmembrane region" description="Helical" evidence="6">
    <location>
        <begin position="125"/>
        <end position="147"/>
    </location>
</feature>
<dbReference type="GO" id="GO:0016020">
    <property type="term" value="C:membrane"/>
    <property type="evidence" value="ECO:0007669"/>
    <property type="project" value="UniProtKB-SubCell"/>
</dbReference>
<accession>A0A5N6Y7M9</accession>
<dbReference type="InterPro" id="IPR049326">
    <property type="entry name" value="Rhodopsin_dom_fungi"/>
</dbReference>
<feature type="transmembrane region" description="Helical" evidence="6">
    <location>
        <begin position="192"/>
        <end position="212"/>
    </location>
</feature>
<dbReference type="EMBL" id="ML737154">
    <property type="protein sequence ID" value="KAE8339700.1"/>
    <property type="molecule type" value="Genomic_DNA"/>
</dbReference>
<feature type="transmembrane region" description="Helical" evidence="6">
    <location>
        <begin position="12"/>
        <end position="34"/>
    </location>
</feature>
<proteinExistence type="inferred from homology"/>
<evidence type="ECO:0000256" key="1">
    <source>
        <dbReference type="ARBA" id="ARBA00004141"/>
    </source>
</evidence>
<dbReference type="Pfam" id="PF20684">
    <property type="entry name" value="Fung_rhodopsin"/>
    <property type="match status" value="1"/>
</dbReference>
<feature type="transmembrane region" description="Helical" evidence="6">
    <location>
        <begin position="91"/>
        <end position="113"/>
    </location>
</feature>
<keyword evidence="2 6" id="KW-0812">Transmembrane</keyword>
<sequence>MSDHPQTGFDQPFFIVTWVETGLALVLLSARCFTSWKIVQYTGPDLILTIITFTFGIASMVMATVGAAYGLGTPSATLTNNNDKDALLFGWTNQFLALIAIGLGKVALVAFIDHLQKHEAKSKRAFLWFIAGSNFIVNMVAAILVFVQCSPAKKLWDERIPGRCPGRKRVQTFGYIQARALAELILWNQTEMWVVFIVSCMPPTTAFFRFAYRESASRVSSILHRIRTGEEV</sequence>
<evidence type="ECO:0000313" key="8">
    <source>
        <dbReference type="EMBL" id="KAE8339700.1"/>
    </source>
</evidence>
<keyword evidence="3 6" id="KW-1133">Transmembrane helix</keyword>
<dbReference type="Proteomes" id="UP000325558">
    <property type="component" value="Unassembled WGS sequence"/>
</dbReference>
<evidence type="ECO:0000259" key="7">
    <source>
        <dbReference type="Pfam" id="PF20684"/>
    </source>
</evidence>
<name>A0A5N6Y7M9_9EURO</name>
<dbReference type="PANTHER" id="PTHR33048">
    <property type="entry name" value="PTH11-LIKE INTEGRAL MEMBRANE PROTEIN (AFU_ORTHOLOGUE AFUA_5G11245)"/>
    <property type="match status" value="1"/>
</dbReference>
<protein>
    <recommendedName>
        <fullName evidence="7">Rhodopsin domain-containing protein</fullName>
    </recommendedName>
</protein>
<comment type="subcellular location">
    <subcellularLocation>
        <location evidence="1">Membrane</location>
        <topology evidence="1">Multi-pass membrane protein</topology>
    </subcellularLocation>
</comment>
<evidence type="ECO:0000256" key="2">
    <source>
        <dbReference type="ARBA" id="ARBA00022692"/>
    </source>
</evidence>
<gene>
    <name evidence="8" type="ORF">BDV24DRAFT_165027</name>
</gene>
<feature type="transmembrane region" description="Helical" evidence="6">
    <location>
        <begin position="46"/>
        <end position="71"/>
    </location>
</feature>
<reference evidence="8" key="1">
    <citation type="submission" date="2019-04" db="EMBL/GenBank/DDBJ databases">
        <title>Friends and foes A comparative genomics study of 23 Aspergillus species from section Flavi.</title>
        <authorList>
            <consortium name="DOE Joint Genome Institute"/>
            <person name="Kjaerbolling I."/>
            <person name="Vesth T."/>
            <person name="Frisvad J.C."/>
            <person name="Nybo J.L."/>
            <person name="Theobald S."/>
            <person name="Kildgaard S."/>
            <person name="Isbrandt T."/>
            <person name="Kuo A."/>
            <person name="Sato A."/>
            <person name="Lyhne E.K."/>
            <person name="Kogle M.E."/>
            <person name="Wiebenga A."/>
            <person name="Kun R.S."/>
            <person name="Lubbers R.J."/>
            <person name="Makela M.R."/>
            <person name="Barry K."/>
            <person name="Chovatia M."/>
            <person name="Clum A."/>
            <person name="Daum C."/>
            <person name="Haridas S."/>
            <person name="He G."/>
            <person name="LaButti K."/>
            <person name="Lipzen A."/>
            <person name="Mondo S."/>
            <person name="Riley R."/>
            <person name="Salamov A."/>
            <person name="Simmons B.A."/>
            <person name="Magnuson J.K."/>
            <person name="Henrissat B."/>
            <person name="Mortensen U.H."/>
            <person name="Larsen T.O."/>
            <person name="Devries R.P."/>
            <person name="Grigoriev I.V."/>
            <person name="Machida M."/>
            <person name="Baker S.E."/>
            <person name="Andersen M.R."/>
        </authorList>
    </citation>
    <scope>NUCLEOTIDE SEQUENCE</scope>
    <source>
        <strain evidence="8">CBS 117612</strain>
    </source>
</reference>
<evidence type="ECO:0000256" key="5">
    <source>
        <dbReference type="ARBA" id="ARBA00038359"/>
    </source>
</evidence>
<feature type="domain" description="Rhodopsin" evidence="7">
    <location>
        <begin position="30"/>
        <end position="166"/>
    </location>
</feature>
<keyword evidence="4 6" id="KW-0472">Membrane</keyword>
<evidence type="ECO:0000256" key="6">
    <source>
        <dbReference type="SAM" id="Phobius"/>
    </source>
</evidence>
<dbReference type="AlphaFoldDB" id="A0A5N6Y7M9"/>